<feature type="compositionally biased region" description="Basic and acidic residues" evidence="5">
    <location>
        <begin position="478"/>
        <end position="487"/>
    </location>
</feature>
<keyword evidence="7" id="KW-0732">Signal</keyword>
<dbReference type="PANTHER" id="PTHR15549:SF30">
    <property type="entry name" value="MID2 DOMAIN-CONTAINING PROTEIN"/>
    <property type="match status" value="1"/>
</dbReference>
<evidence type="ECO:0000256" key="4">
    <source>
        <dbReference type="ARBA" id="ARBA00023136"/>
    </source>
</evidence>
<dbReference type="GO" id="GO:0016020">
    <property type="term" value="C:membrane"/>
    <property type="evidence" value="ECO:0007669"/>
    <property type="project" value="UniProtKB-SubCell"/>
</dbReference>
<evidence type="ECO:0000256" key="1">
    <source>
        <dbReference type="ARBA" id="ARBA00004167"/>
    </source>
</evidence>
<feature type="chain" id="PRO_5016286157" description="Mid2 domain-containing protein" evidence="7">
    <location>
        <begin position="26"/>
        <end position="675"/>
    </location>
</feature>
<dbReference type="EMBL" id="KZ819605">
    <property type="protein sequence ID" value="PWN32885.1"/>
    <property type="molecule type" value="Genomic_DNA"/>
</dbReference>
<dbReference type="GeneID" id="37019684"/>
<dbReference type="STRING" id="1280837.A0A316VBD5"/>
<feature type="region of interest" description="Disordered" evidence="5">
    <location>
        <begin position="553"/>
        <end position="650"/>
    </location>
</feature>
<evidence type="ECO:0000313" key="8">
    <source>
        <dbReference type="EMBL" id="PWN32885.1"/>
    </source>
</evidence>
<feature type="region of interest" description="Disordered" evidence="5">
    <location>
        <begin position="390"/>
        <end position="514"/>
    </location>
</feature>
<feature type="compositionally biased region" description="Polar residues" evidence="5">
    <location>
        <begin position="454"/>
        <end position="475"/>
    </location>
</feature>
<feature type="compositionally biased region" description="Basic and acidic residues" evidence="5">
    <location>
        <begin position="571"/>
        <end position="582"/>
    </location>
</feature>
<name>A0A316VBD5_9BASI</name>
<keyword evidence="9" id="KW-1185">Reference proteome</keyword>
<keyword evidence="3 6" id="KW-1133">Transmembrane helix</keyword>
<feature type="compositionally biased region" description="Polar residues" evidence="5">
    <location>
        <begin position="175"/>
        <end position="184"/>
    </location>
</feature>
<protein>
    <recommendedName>
        <fullName evidence="10">Mid2 domain-containing protein</fullName>
    </recommendedName>
</protein>
<evidence type="ECO:0000256" key="5">
    <source>
        <dbReference type="SAM" id="MobiDB-lite"/>
    </source>
</evidence>
<dbReference type="Proteomes" id="UP000245771">
    <property type="component" value="Unassembled WGS sequence"/>
</dbReference>
<evidence type="ECO:0008006" key="10">
    <source>
        <dbReference type="Google" id="ProtNLM"/>
    </source>
</evidence>
<sequence>MMSSSIIRIAIFACLAFCTLVYTQAIGNGRLLVQVQNTVVTCGSATVQWVWTGSAYDEMTHAISIAVVEAGNNDDSDDSGFNKRNIEGFQLTEHKRTIKRRSASKMQRLQARRMAVRIAGGSNIPLSVQSWTWTTVALAPGTYQLAVTILNTGITVMSDPFNVVTGDSTTCLGTTSYQSTDLPDSTSTAPSTSQTNQSTNTSATNTAANTSAPQNSSSTTLPASSSVAATSPASNDSQQQSQANTDQGSQGNQGSSNGGKIAAGVLVPILAIIGVIAFFYCCRKRNMNESAERRQGWSEKAITLLNRGSSKRSQTHVRNISQPTNVIHSAGLTQHNADIRNEMVEAREGCTHEPRMQANGEHWVDLATDTDARPISSDHMQDIVRISMNQSRDEPMDTSLPSTRTESVSTAASTLPPYLREVRSPAPSFGQDASGRPLVFAAGAKRAEDDRRSSQTSTVMHDLSRNGSVTSNATVTVGRKDSTRDLTRNNSKNSIRRKPVPRISISPDQVETVQSPQAIVSDEHGPFADDKQVSPFEQVGESSSQLLSTKTLLQSAPPVQSHSSVGSGKTINHEQLQEKLSGDEEILQTPKHSSRADVPESVHPSPMSLHESSPNLDQESRIPTLSSSRLRFESSNEDDVPGIAHPTAEQREAWKLSIQLQEEDRGFSVNFPSPP</sequence>
<organism evidence="8 9">
    <name type="scientific">Meira miltonrushii</name>
    <dbReference type="NCBI Taxonomy" id="1280837"/>
    <lineage>
        <taxon>Eukaryota</taxon>
        <taxon>Fungi</taxon>
        <taxon>Dikarya</taxon>
        <taxon>Basidiomycota</taxon>
        <taxon>Ustilaginomycotina</taxon>
        <taxon>Exobasidiomycetes</taxon>
        <taxon>Exobasidiales</taxon>
        <taxon>Brachybasidiaceae</taxon>
        <taxon>Meira</taxon>
    </lineage>
</organism>
<evidence type="ECO:0000313" key="9">
    <source>
        <dbReference type="Proteomes" id="UP000245771"/>
    </source>
</evidence>
<feature type="compositionally biased region" description="Polar residues" evidence="5">
    <location>
        <begin position="399"/>
        <end position="413"/>
    </location>
</feature>
<evidence type="ECO:0000256" key="3">
    <source>
        <dbReference type="ARBA" id="ARBA00022989"/>
    </source>
</evidence>
<accession>A0A316VBD5</accession>
<dbReference type="AlphaFoldDB" id="A0A316VBD5"/>
<gene>
    <name evidence="8" type="ORF">FA14DRAFT_157581</name>
</gene>
<feature type="compositionally biased region" description="Low complexity" evidence="5">
    <location>
        <begin position="185"/>
        <end position="256"/>
    </location>
</feature>
<dbReference type="InParanoid" id="A0A316VBD5"/>
<feature type="region of interest" description="Disordered" evidence="5">
    <location>
        <begin position="175"/>
        <end position="256"/>
    </location>
</feature>
<reference evidence="8 9" key="1">
    <citation type="journal article" date="2018" name="Mol. Biol. Evol.">
        <title>Broad Genomic Sampling Reveals a Smut Pathogenic Ancestry of the Fungal Clade Ustilaginomycotina.</title>
        <authorList>
            <person name="Kijpornyongpan T."/>
            <person name="Mondo S.J."/>
            <person name="Barry K."/>
            <person name="Sandor L."/>
            <person name="Lee J."/>
            <person name="Lipzen A."/>
            <person name="Pangilinan J."/>
            <person name="LaButti K."/>
            <person name="Hainaut M."/>
            <person name="Henrissat B."/>
            <person name="Grigoriev I.V."/>
            <person name="Spatafora J.W."/>
            <person name="Aime M.C."/>
        </authorList>
    </citation>
    <scope>NUCLEOTIDE SEQUENCE [LARGE SCALE GENOMIC DNA]</scope>
    <source>
        <strain evidence="8 9">MCA 3882</strain>
    </source>
</reference>
<feature type="transmembrane region" description="Helical" evidence="6">
    <location>
        <begin position="261"/>
        <end position="282"/>
    </location>
</feature>
<keyword evidence="2 6" id="KW-0812">Transmembrane</keyword>
<dbReference type="PANTHER" id="PTHR15549">
    <property type="entry name" value="PAIRED IMMUNOGLOBULIN-LIKE TYPE 2 RECEPTOR"/>
    <property type="match status" value="1"/>
</dbReference>
<dbReference type="OrthoDB" id="3366894at2759"/>
<evidence type="ECO:0000256" key="2">
    <source>
        <dbReference type="ARBA" id="ARBA00022692"/>
    </source>
</evidence>
<feature type="compositionally biased region" description="Polar residues" evidence="5">
    <location>
        <begin position="557"/>
        <end position="570"/>
    </location>
</feature>
<evidence type="ECO:0000256" key="7">
    <source>
        <dbReference type="SAM" id="SignalP"/>
    </source>
</evidence>
<evidence type="ECO:0000256" key="6">
    <source>
        <dbReference type="SAM" id="Phobius"/>
    </source>
</evidence>
<feature type="compositionally biased region" description="Polar residues" evidence="5">
    <location>
        <begin position="610"/>
        <end position="629"/>
    </location>
</feature>
<dbReference type="InterPro" id="IPR051694">
    <property type="entry name" value="Immunoregulatory_rcpt-like"/>
</dbReference>
<proteinExistence type="predicted"/>
<dbReference type="RefSeq" id="XP_025353187.1">
    <property type="nucleotide sequence ID" value="XM_025497903.1"/>
</dbReference>
<dbReference type="GO" id="GO:0071944">
    <property type="term" value="C:cell periphery"/>
    <property type="evidence" value="ECO:0007669"/>
    <property type="project" value="UniProtKB-ARBA"/>
</dbReference>
<comment type="subcellular location">
    <subcellularLocation>
        <location evidence="1">Membrane</location>
        <topology evidence="1">Single-pass membrane protein</topology>
    </subcellularLocation>
</comment>
<feature type="signal peptide" evidence="7">
    <location>
        <begin position="1"/>
        <end position="25"/>
    </location>
</feature>
<keyword evidence="4 6" id="KW-0472">Membrane</keyword>